<dbReference type="RefSeq" id="XP_018144522.1">
    <property type="nucleotide sequence ID" value="XM_018283447.1"/>
</dbReference>
<name>A0A179FQ08_METCM</name>
<gene>
    <name evidence="1" type="ORF">VFPPC_04031</name>
</gene>
<accession>A0A179FQ08</accession>
<dbReference type="Pfam" id="PF12505">
    <property type="entry name" value="DUF3712"/>
    <property type="match status" value="1"/>
</dbReference>
<organism evidence="1 2">
    <name type="scientific">Pochonia chlamydosporia 170</name>
    <dbReference type="NCBI Taxonomy" id="1380566"/>
    <lineage>
        <taxon>Eukaryota</taxon>
        <taxon>Fungi</taxon>
        <taxon>Dikarya</taxon>
        <taxon>Ascomycota</taxon>
        <taxon>Pezizomycotina</taxon>
        <taxon>Sordariomycetes</taxon>
        <taxon>Hypocreomycetidae</taxon>
        <taxon>Hypocreales</taxon>
        <taxon>Clavicipitaceae</taxon>
        <taxon>Pochonia</taxon>
    </lineage>
</organism>
<dbReference type="EMBL" id="LSBJ02000003">
    <property type="protein sequence ID" value="OAQ67672.1"/>
    <property type="molecule type" value="Genomic_DNA"/>
</dbReference>
<dbReference type="PANTHER" id="PTHR35895">
    <property type="entry name" value="CHROMOSOME 16, WHOLE GENOME SHOTGUN SEQUENCE"/>
    <property type="match status" value="1"/>
</dbReference>
<dbReference type="InterPro" id="IPR046368">
    <property type="entry name" value="Tag1"/>
</dbReference>
<dbReference type="OrthoDB" id="10039566at2759"/>
<proteinExistence type="predicted"/>
<dbReference type="InterPro" id="IPR022185">
    <property type="entry name" value="DUF3712"/>
</dbReference>
<dbReference type="AlphaFoldDB" id="A0A179FQ08"/>
<protein>
    <submittedName>
        <fullName evidence="1">Uncharacterized protein</fullName>
    </submittedName>
</protein>
<dbReference type="GO" id="GO:0000329">
    <property type="term" value="C:fungal-type vacuole membrane"/>
    <property type="evidence" value="ECO:0007669"/>
    <property type="project" value="InterPro"/>
</dbReference>
<keyword evidence="2" id="KW-1185">Reference proteome</keyword>
<dbReference type="PANTHER" id="PTHR35895:SF1">
    <property type="entry name" value="LIPID-BINDING SERUM GLYCOPROTEIN C-TERMINAL DOMAIN-CONTAINING PROTEIN"/>
    <property type="match status" value="1"/>
</dbReference>
<evidence type="ECO:0000313" key="1">
    <source>
        <dbReference type="EMBL" id="OAQ67672.1"/>
    </source>
</evidence>
<dbReference type="Proteomes" id="UP000078397">
    <property type="component" value="Unassembled WGS sequence"/>
</dbReference>
<dbReference type="GeneID" id="28847441"/>
<dbReference type="KEGG" id="pchm:VFPPC_04031"/>
<comment type="caution">
    <text evidence="1">The sequence shown here is derived from an EMBL/GenBank/DDBJ whole genome shotgun (WGS) entry which is preliminary data.</text>
</comment>
<evidence type="ECO:0000313" key="2">
    <source>
        <dbReference type="Proteomes" id="UP000078397"/>
    </source>
</evidence>
<reference evidence="1 2" key="1">
    <citation type="journal article" date="2016" name="PLoS Pathog.">
        <title>Biosynthesis of antibiotic leucinostatins in bio-control fungus Purpureocillium lilacinum and their inhibition on phytophthora revealed by genome mining.</title>
        <authorList>
            <person name="Wang G."/>
            <person name="Liu Z."/>
            <person name="Lin R."/>
            <person name="Li E."/>
            <person name="Mao Z."/>
            <person name="Ling J."/>
            <person name="Yang Y."/>
            <person name="Yin W.B."/>
            <person name="Xie B."/>
        </authorList>
    </citation>
    <scope>NUCLEOTIDE SEQUENCE [LARGE SCALE GENOMIC DNA]</scope>
    <source>
        <strain evidence="1">170</strain>
    </source>
</reference>
<sequence length="252" mass="27390">MNAITQAILKQSKLEVEHIKITKATKDTFLMSIKSKLTKIGITTAHMSEMTVDMVGPGGVFGRLDIPPAKIGRTGADIIIADQVVQILDMNAFKAFVTSIMQDDELVLRLDNGHCTIKALGRTASIVYAKDIPLKGLKSLKVNVIQTEPEDGGYKNTMLMVNSSPFEIDLGTVQYEVLGEDGAVIAKQKGSSYISRGESKASVTGPITGKTSKSQVRFIGVDVDEDNWYKEIIKAVDITVGIPRQSTAWRTS</sequence>